<comment type="caution">
    <text evidence="1">The sequence shown here is derived from an EMBL/GenBank/DDBJ whole genome shotgun (WGS) entry which is preliminary data.</text>
</comment>
<evidence type="ECO:0000313" key="2">
    <source>
        <dbReference type="Proteomes" id="UP000564885"/>
    </source>
</evidence>
<evidence type="ECO:0000313" key="1">
    <source>
        <dbReference type="EMBL" id="NNM73016.1"/>
    </source>
</evidence>
<keyword evidence="2" id="KW-1185">Reference proteome</keyword>
<dbReference type="EMBL" id="JABEPP010000003">
    <property type="protein sequence ID" value="NNM73016.1"/>
    <property type="molecule type" value="Genomic_DNA"/>
</dbReference>
<dbReference type="Proteomes" id="UP000564885">
    <property type="component" value="Unassembled WGS sequence"/>
</dbReference>
<accession>A0A849HZR5</accession>
<name>A0A849HZR5_9HYPH</name>
<dbReference type="RefSeq" id="WP_171218518.1">
    <property type="nucleotide sequence ID" value="NZ_JABEPP010000003.1"/>
</dbReference>
<reference evidence="1 2" key="1">
    <citation type="submission" date="2020-04" db="EMBL/GenBank/DDBJ databases">
        <title>Enterovirga sp. isolate from soil.</title>
        <authorList>
            <person name="Chea S."/>
            <person name="Kim D.-U."/>
        </authorList>
    </citation>
    <scope>NUCLEOTIDE SEQUENCE [LARGE SCALE GENOMIC DNA]</scope>
    <source>
        <strain evidence="1 2">DB1703</strain>
    </source>
</reference>
<gene>
    <name evidence="1" type="ORF">HJG44_11565</name>
</gene>
<proteinExistence type="predicted"/>
<organism evidence="1 2">
    <name type="scientific">Enterovirga aerilata</name>
    <dbReference type="NCBI Taxonomy" id="2730920"/>
    <lineage>
        <taxon>Bacteria</taxon>
        <taxon>Pseudomonadati</taxon>
        <taxon>Pseudomonadota</taxon>
        <taxon>Alphaproteobacteria</taxon>
        <taxon>Hyphomicrobiales</taxon>
        <taxon>Methylobacteriaceae</taxon>
        <taxon>Enterovirga</taxon>
    </lineage>
</organism>
<dbReference type="AlphaFoldDB" id="A0A849HZR5"/>
<sequence>MTRQNRVLPTSEIVALPFRGAWMGNRGILHDEEGRLGRARWRHPHWIICRLEFRGRHRPVMAPRRYTELFFFDEAVALAAGHRPCAECRRGAFEAYRSAWARAQGGKPPSAAAMDAVLHSARTDLRTRDPATFAAALGELPDGVFVRTGPGEAALLSDGRLHPYLGEGYGPPRMAGTRTAVEVLTPAPTVAALRAGYQAEVRLPT</sequence>
<protein>
    <submittedName>
        <fullName evidence="1">Uncharacterized protein</fullName>
    </submittedName>
</protein>